<gene>
    <name evidence="1" type="ORF">TPHV1_90061</name>
</gene>
<dbReference type="Proteomes" id="UP000042527">
    <property type="component" value="Unassembled WGS sequence"/>
</dbReference>
<evidence type="ECO:0000313" key="1">
    <source>
        <dbReference type="EMBL" id="CEM63432.1"/>
    </source>
</evidence>
<keyword evidence="2" id="KW-1185">Reference proteome</keyword>
<protein>
    <submittedName>
        <fullName evidence="1">Uncharacterized protein</fullName>
    </submittedName>
</protein>
<accession>A0A0B7H0M3</accession>
<evidence type="ECO:0000313" key="2">
    <source>
        <dbReference type="Proteomes" id="UP000042527"/>
    </source>
</evidence>
<reference evidence="2" key="1">
    <citation type="submission" date="2015-01" db="EMBL/GenBank/DDBJ databases">
        <authorList>
            <person name="Manzoor Shahid"/>
            <person name="Zubair Saima"/>
        </authorList>
    </citation>
    <scope>NUCLEOTIDE SEQUENCE [LARGE SCALE GENOMIC DNA]</scope>
    <source>
        <strain evidence="2">V1</strain>
    </source>
</reference>
<sequence length="432" mass="49953">MFSKGEKNKVMMIEQFIDNVLIIDDKPNEVEKLVSTLEECDIRCSSYTPANIKGKRIKTKQIIFCDVFLSETDTTLQGNISELRSILKNICSTGFGSYGIVLWTSHLEDSIDEIKTKISEDKKNNRYTTPLFIVGLDKQKYIESGYTNILNDLNAVIEQNKAAYFFVNWMNTVKSARNKAISDIYSLVPDYDKQNTELMYILYKMALNHTGLPKSQIQNYDLTTDAYKAFDELLYSDLINQLSKNSTDIFKPTPQNPYADQKDKVNEIYSKLNSKLFIDTTNIKQDTIIPGNVYEIINPEMRPKLPEEKGDNKEKNKDINKYIAIELTPPCDFSQMKKINSRLIKGFLCDIQYATKFTKGYYYKDMFPLSVGDTNNLQFILDFRYLEAIEDSELIKEKNYKVLFRVTPKLFADILQKFSSYYGRLGLSNIKS</sequence>
<organism evidence="1 2">
    <name type="scientific">Treponema phagedenis</name>
    <dbReference type="NCBI Taxonomy" id="162"/>
    <lineage>
        <taxon>Bacteria</taxon>
        <taxon>Pseudomonadati</taxon>
        <taxon>Spirochaetota</taxon>
        <taxon>Spirochaetia</taxon>
        <taxon>Spirochaetales</taxon>
        <taxon>Treponemataceae</taxon>
        <taxon>Treponema</taxon>
    </lineage>
</organism>
<dbReference type="EMBL" id="CDNC01000051">
    <property type="protein sequence ID" value="CEM63432.1"/>
    <property type="molecule type" value="Genomic_DNA"/>
</dbReference>
<proteinExistence type="predicted"/>
<dbReference type="AlphaFoldDB" id="A0A0B7H0M3"/>
<name>A0A0B7H0M3_TREPH</name>